<evidence type="ECO:0000313" key="4">
    <source>
        <dbReference type="Proteomes" id="UP000670527"/>
    </source>
</evidence>
<keyword evidence="2" id="KW-0732">Signal</keyword>
<feature type="chain" id="PRO_5045559225" evidence="2">
    <location>
        <begin position="20"/>
        <end position="155"/>
    </location>
</feature>
<accession>A0ABS3T7S7</accession>
<name>A0ABS3T7S7_9BACT</name>
<proteinExistence type="predicted"/>
<comment type="caution">
    <text evidence="3">The sequence shown here is derived from an EMBL/GenBank/DDBJ whole genome shotgun (WGS) entry which is preliminary data.</text>
</comment>
<protein>
    <submittedName>
        <fullName evidence="3">Uncharacterized protein</fullName>
    </submittedName>
</protein>
<organism evidence="3 4">
    <name type="scientific">Hymenobacter defluvii</name>
    <dbReference type="NCBI Taxonomy" id="2054411"/>
    <lineage>
        <taxon>Bacteria</taxon>
        <taxon>Pseudomonadati</taxon>
        <taxon>Bacteroidota</taxon>
        <taxon>Cytophagia</taxon>
        <taxon>Cytophagales</taxon>
        <taxon>Hymenobacteraceae</taxon>
        <taxon>Hymenobacter</taxon>
    </lineage>
</organism>
<gene>
    <name evidence="3" type="ORF">J4D97_03465</name>
</gene>
<feature type="signal peptide" evidence="2">
    <location>
        <begin position="1"/>
        <end position="19"/>
    </location>
</feature>
<feature type="compositionally biased region" description="Low complexity" evidence="1">
    <location>
        <begin position="50"/>
        <end position="59"/>
    </location>
</feature>
<sequence>MKKPLLFPTLAFLPFVTKAQSAVAIGRLIGSGVVLATRTKSNAAHKADKAAATTTHFKAGSQSIPQKRTPPNQVQGKAKEDIQTLESFLTSCQQAYARPEEKTICLTPDFARTLIQNIHKAQPTWNVQPYKLELAFYEQEQQRRQQPPVAGEVGQ</sequence>
<reference evidence="3 4" key="1">
    <citation type="submission" date="2021-03" db="EMBL/GenBank/DDBJ databases">
        <authorList>
            <person name="Kim M.K."/>
        </authorList>
    </citation>
    <scope>NUCLEOTIDE SEQUENCE [LARGE SCALE GENOMIC DNA]</scope>
    <source>
        <strain evidence="3 4">BT507</strain>
    </source>
</reference>
<evidence type="ECO:0000313" key="3">
    <source>
        <dbReference type="EMBL" id="MBO3269697.1"/>
    </source>
</evidence>
<keyword evidence="4" id="KW-1185">Reference proteome</keyword>
<evidence type="ECO:0000256" key="2">
    <source>
        <dbReference type="SAM" id="SignalP"/>
    </source>
</evidence>
<feature type="compositionally biased region" description="Polar residues" evidence="1">
    <location>
        <begin position="60"/>
        <end position="75"/>
    </location>
</feature>
<dbReference type="Proteomes" id="UP000670527">
    <property type="component" value="Unassembled WGS sequence"/>
</dbReference>
<dbReference type="RefSeq" id="WP_208306361.1">
    <property type="nucleotide sequence ID" value="NZ_JAGETX010000001.1"/>
</dbReference>
<evidence type="ECO:0000256" key="1">
    <source>
        <dbReference type="SAM" id="MobiDB-lite"/>
    </source>
</evidence>
<dbReference type="EMBL" id="JAGETX010000001">
    <property type="protein sequence ID" value="MBO3269697.1"/>
    <property type="molecule type" value="Genomic_DNA"/>
</dbReference>
<feature type="region of interest" description="Disordered" evidence="1">
    <location>
        <begin position="46"/>
        <end position="79"/>
    </location>
</feature>